<organism evidence="1 2">
    <name type="scientific">Morella rubra</name>
    <name type="common">Chinese bayberry</name>
    <dbReference type="NCBI Taxonomy" id="262757"/>
    <lineage>
        <taxon>Eukaryota</taxon>
        <taxon>Viridiplantae</taxon>
        <taxon>Streptophyta</taxon>
        <taxon>Embryophyta</taxon>
        <taxon>Tracheophyta</taxon>
        <taxon>Spermatophyta</taxon>
        <taxon>Magnoliopsida</taxon>
        <taxon>eudicotyledons</taxon>
        <taxon>Gunneridae</taxon>
        <taxon>Pentapetalae</taxon>
        <taxon>rosids</taxon>
        <taxon>fabids</taxon>
        <taxon>Fagales</taxon>
        <taxon>Myricaceae</taxon>
        <taxon>Morella</taxon>
    </lineage>
</organism>
<evidence type="ECO:0000313" key="2">
    <source>
        <dbReference type="Proteomes" id="UP000516437"/>
    </source>
</evidence>
<sequence length="80" mass="8994">MLVQNICWRACTFKPPSLINHLHTSNILSPESFQVKGLRATISVAHGIQQDGGMVRGMANQVFNRCPWKESMPFPYPIVP</sequence>
<name>A0A6A1VPT3_9ROSI</name>
<dbReference type="Proteomes" id="UP000516437">
    <property type="component" value="Chromosome 5"/>
</dbReference>
<comment type="caution">
    <text evidence="1">The sequence shown here is derived from an EMBL/GenBank/DDBJ whole genome shotgun (WGS) entry which is preliminary data.</text>
</comment>
<gene>
    <name evidence="1" type="ORF">CJ030_MR5G010190</name>
</gene>
<dbReference type="EMBL" id="RXIC02000023">
    <property type="protein sequence ID" value="KAB1212890.1"/>
    <property type="molecule type" value="Genomic_DNA"/>
</dbReference>
<proteinExistence type="predicted"/>
<accession>A0A6A1VPT3</accession>
<protein>
    <submittedName>
        <fullName evidence="1">Uncharacterized protein</fullName>
    </submittedName>
</protein>
<keyword evidence="2" id="KW-1185">Reference proteome</keyword>
<dbReference type="AlphaFoldDB" id="A0A6A1VPT3"/>
<reference evidence="1 2" key="1">
    <citation type="journal article" date="2019" name="Plant Biotechnol. J.">
        <title>The red bayberry genome and genetic basis of sex determination.</title>
        <authorList>
            <person name="Jia H.M."/>
            <person name="Jia H.J."/>
            <person name="Cai Q.L."/>
            <person name="Wang Y."/>
            <person name="Zhao H.B."/>
            <person name="Yang W.F."/>
            <person name="Wang G.Y."/>
            <person name="Li Y.H."/>
            <person name="Zhan D.L."/>
            <person name="Shen Y.T."/>
            <person name="Niu Q.F."/>
            <person name="Chang L."/>
            <person name="Qiu J."/>
            <person name="Zhao L."/>
            <person name="Xie H.B."/>
            <person name="Fu W.Y."/>
            <person name="Jin J."/>
            <person name="Li X.W."/>
            <person name="Jiao Y."/>
            <person name="Zhou C.C."/>
            <person name="Tu T."/>
            <person name="Chai C.Y."/>
            <person name="Gao J.L."/>
            <person name="Fan L.J."/>
            <person name="van de Weg E."/>
            <person name="Wang J.Y."/>
            <person name="Gao Z.S."/>
        </authorList>
    </citation>
    <scope>NUCLEOTIDE SEQUENCE [LARGE SCALE GENOMIC DNA]</scope>
    <source>
        <tissue evidence="1">Leaves</tissue>
    </source>
</reference>
<evidence type="ECO:0000313" key="1">
    <source>
        <dbReference type="EMBL" id="KAB1212890.1"/>
    </source>
</evidence>